<accession>M7NRM0</accession>
<evidence type="ECO:0000259" key="1">
    <source>
        <dbReference type="Pfam" id="PF12572"/>
    </source>
</evidence>
<name>M7NRM0_PNEMU</name>
<dbReference type="PANTHER" id="PTHR46370:SF1">
    <property type="entry name" value="GPALPP MOTIFS-CONTAINING PROTEIN 1"/>
    <property type="match status" value="1"/>
</dbReference>
<protein>
    <recommendedName>
        <fullName evidence="1">DUF3752 domain-containing protein</fullName>
    </recommendedName>
</protein>
<dbReference type="VEuPathDB" id="FungiDB:PNEG_00412"/>
<keyword evidence="3" id="KW-1185">Reference proteome</keyword>
<evidence type="ECO:0000313" key="2">
    <source>
        <dbReference type="EMBL" id="EMR11388.1"/>
    </source>
</evidence>
<feature type="domain" description="DUF3752" evidence="1">
    <location>
        <begin position="151"/>
        <end position="289"/>
    </location>
</feature>
<dbReference type="Proteomes" id="UP000011958">
    <property type="component" value="Unassembled WGS sequence"/>
</dbReference>
<dbReference type="AlphaFoldDB" id="M7NRM0"/>
<dbReference type="PANTHER" id="PTHR46370">
    <property type="entry name" value="GPALPP MOTIFS-CONTAINING PROTEIN 1"/>
    <property type="match status" value="1"/>
</dbReference>
<dbReference type="GeneID" id="19894110"/>
<dbReference type="RefSeq" id="XP_007872289.1">
    <property type="nucleotide sequence ID" value="XM_007874098.1"/>
</dbReference>
<proteinExistence type="predicted"/>
<dbReference type="OrthoDB" id="73491at2759"/>
<organism evidence="2 3">
    <name type="scientific">Pneumocystis murina (strain B123)</name>
    <name type="common">Mouse pneumocystis pneumonia agent</name>
    <name type="synonym">Pneumocystis carinii f. sp. muris</name>
    <dbReference type="NCBI Taxonomy" id="1069680"/>
    <lineage>
        <taxon>Eukaryota</taxon>
        <taxon>Fungi</taxon>
        <taxon>Dikarya</taxon>
        <taxon>Ascomycota</taxon>
        <taxon>Taphrinomycotina</taxon>
        <taxon>Pneumocystomycetes</taxon>
        <taxon>Pneumocystaceae</taxon>
        <taxon>Pneumocystis</taxon>
    </lineage>
</organism>
<dbReference type="InterPro" id="IPR022226">
    <property type="entry name" value="DUF3752"/>
</dbReference>
<dbReference type="Pfam" id="PF12572">
    <property type="entry name" value="DUF3752"/>
    <property type="match status" value="1"/>
</dbReference>
<dbReference type="InterPro" id="IPR046331">
    <property type="entry name" value="GPAM1-like"/>
</dbReference>
<evidence type="ECO:0000313" key="3">
    <source>
        <dbReference type="Proteomes" id="UP000011958"/>
    </source>
</evidence>
<comment type="caution">
    <text evidence="2">The sequence shown here is derived from an EMBL/GenBank/DDBJ whole genome shotgun (WGS) entry which is preliminary data.</text>
</comment>
<dbReference type="HOGENOM" id="CLU_943721_0_0_1"/>
<reference evidence="3" key="1">
    <citation type="journal article" date="2016" name="Nat. Commun.">
        <title>Genome analysis of three Pneumocystis species reveals adaptation mechanisms to life exclusively in mammalian hosts.</title>
        <authorList>
            <person name="Ma L."/>
            <person name="Chen Z."/>
            <person name="Huang D.W."/>
            <person name="Kutty G."/>
            <person name="Ishihara M."/>
            <person name="Wang H."/>
            <person name="Abouelleil A."/>
            <person name="Bishop L."/>
            <person name="Davey E."/>
            <person name="Deng R."/>
            <person name="Deng X."/>
            <person name="Fan L."/>
            <person name="Fantoni G."/>
            <person name="Fitzgerald M."/>
            <person name="Gogineni E."/>
            <person name="Goldberg J.M."/>
            <person name="Handley G."/>
            <person name="Hu X."/>
            <person name="Huber C."/>
            <person name="Jiao X."/>
            <person name="Jones K."/>
            <person name="Levin J.Z."/>
            <person name="Liu Y."/>
            <person name="Macdonald P."/>
            <person name="Melnikov A."/>
            <person name="Raley C."/>
            <person name="Sassi M."/>
            <person name="Sherman B.T."/>
            <person name="Song X."/>
            <person name="Sykes S."/>
            <person name="Tran B."/>
            <person name="Walsh L."/>
            <person name="Xia Y."/>
            <person name="Yang J."/>
            <person name="Young S."/>
            <person name="Zeng Q."/>
            <person name="Zheng X."/>
            <person name="Stephens R."/>
            <person name="Nusbaum C."/>
            <person name="Birren B.W."/>
            <person name="Azadi P."/>
            <person name="Lempicki R.A."/>
            <person name="Cuomo C.A."/>
            <person name="Kovacs J.A."/>
        </authorList>
    </citation>
    <scope>NUCLEOTIDE SEQUENCE [LARGE SCALE GENOMIC DNA]</scope>
    <source>
        <strain evidence="3">B123</strain>
    </source>
</reference>
<sequence>MILSDISLTSKNSSEKANINCTLDKNDESDNLTKKVLKEQSIKPYHIIGPLLPEDIPGEKEYENEDKNKGDISFFEKTGKISQILSSEEVESDEDEIGPRISDFLNFSNVKEGREQRVIEFKKIEEKRSDEISETSIKTNEKKRDDWMIVPPDASYLNSRTSVKARTFNTGKSARLGEFGVQDMNLWTESYEEKQKRLKQETIGTKIPAYQVSTEKETSNTIFDIKKQKTSFENKRPSLYDMHLKKNKEMIDDPSKRMFDREKDVLNENCMNFEKRQKLMDFAKDLSRFSSGSYL</sequence>
<gene>
    <name evidence="2" type="ORF">PNEG_00412</name>
</gene>
<dbReference type="EMBL" id="AFWA02000001">
    <property type="protein sequence ID" value="EMR11388.1"/>
    <property type="molecule type" value="Genomic_DNA"/>
</dbReference>
<dbReference type="eggNOG" id="ENOG502RXM1">
    <property type="taxonomic scope" value="Eukaryota"/>
</dbReference>